<reference evidence="3" key="2">
    <citation type="submission" date="2025-08" db="UniProtKB">
        <authorList>
            <consortium name="Ensembl"/>
        </authorList>
    </citation>
    <scope>IDENTIFICATION</scope>
</reference>
<feature type="transmembrane region" description="Helical" evidence="2">
    <location>
        <begin position="315"/>
        <end position="338"/>
    </location>
</feature>
<name>A0A4W2ICU2_BOBOX</name>
<dbReference type="PANTHER" id="PTHR31777">
    <property type="entry name" value="TRANSMEMBRANE PROTEIN 169"/>
    <property type="match status" value="1"/>
</dbReference>
<gene>
    <name evidence="3" type="primary">TMEM169</name>
</gene>
<dbReference type="InterPro" id="IPR029386">
    <property type="entry name" value="TMEM169"/>
</dbReference>
<evidence type="ECO:0000313" key="4">
    <source>
        <dbReference type="Proteomes" id="UP000429181"/>
    </source>
</evidence>
<accession>A0A4W2ICU2</accession>
<organism evidence="3 4">
    <name type="scientific">Bos indicus x Bos taurus</name>
    <name type="common">Hybrid cattle</name>
    <dbReference type="NCBI Taxonomy" id="30522"/>
    <lineage>
        <taxon>Eukaryota</taxon>
        <taxon>Metazoa</taxon>
        <taxon>Chordata</taxon>
        <taxon>Craniata</taxon>
        <taxon>Vertebrata</taxon>
        <taxon>Euteleostomi</taxon>
        <taxon>Mammalia</taxon>
        <taxon>Eutheria</taxon>
        <taxon>Laurasiatheria</taxon>
        <taxon>Artiodactyla</taxon>
        <taxon>Ruminantia</taxon>
        <taxon>Pecora</taxon>
        <taxon>Bovidae</taxon>
        <taxon>Bovinae</taxon>
        <taxon>Bos</taxon>
    </lineage>
</organism>
<proteinExistence type="predicted"/>
<feature type="region of interest" description="Disordered" evidence="1">
    <location>
        <begin position="192"/>
        <end position="237"/>
    </location>
</feature>
<dbReference type="GeneTree" id="ENSGT00390000015276"/>
<feature type="compositionally biased region" description="Pro residues" evidence="1">
    <location>
        <begin position="58"/>
        <end position="68"/>
    </location>
</feature>
<feature type="region of interest" description="Disordered" evidence="1">
    <location>
        <begin position="58"/>
        <end position="107"/>
    </location>
</feature>
<evidence type="ECO:0000313" key="3">
    <source>
        <dbReference type="Ensembl" id="ENSBIXP00005041813.1"/>
    </source>
</evidence>
<dbReference type="PANTHER" id="PTHR31777:SF0">
    <property type="entry name" value="TRANSMEMBRANE PROTEIN 169"/>
    <property type="match status" value="1"/>
</dbReference>
<feature type="transmembrane region" description="Helical" evidence="2">
    <location>
        <begin position="359"/>
        <end position="386"/>
    </location>
</feature>
<reference evidence="3 4" key="1">
    <citation type="submission" date="2018-11" db="EMBL/GenBank/DDBJ databases">
        <title>Haplotype-resolved cattle genomes.</title>
        <authorList>
            <person name="Low W.Y."/>
            <person name="Tearle R."/>
            <person name="Bickhart D.M."/>
            <person name="Rosen B.D."/>
            <person name="Koren S."/>
            <person name="Rhie A."/>
            <person name="Hiendleder S."/>
            <person name="Phillippy A.M."/>
            <person name="Smith T.P.L."/>
            <person name="Williams J.L."/>
        </authorList>
    </citation>
    <scope>NUCLEOTIDE SEQUENCE [LARGE SCALE GENOMIC DNA]</scope>
</reference>
<feature type="compositionally biased region" description="Acidic residues" evidence="1">
    <location>
        <begin position="215"/>
        <end position="237"/>
    </location>
</feature>
<protein>
    <submittedName>
        <fullName evidence="3">Transmembrane protein 169</fullName>
    </submittedName>
</protein>
<evidence type="ECO:0000256" key="1">
    <source>
        <dbReference type="SAM" id="MobiDB-lite"/>
    </source>
</evidence>
<sequence length="452" mass="50309">MAFPMPVPPPVTMATWCCSKPAAKQLLPLTQEFTAITRLSNGGQGKLSHRGHACVAPPPLLRPAPLRHPAPSQSPTRHARRSGSVSLQCRTVPQRLHPDAQRSPPARVRSTCSATCHWNTFALAASWKKLCDVVGHEFALADWTLDKEQLDLKTRMEEPALVEGQNQLPSPHHSSLRKAMAAALVLDGESTMGRRKKKKKESRPESIIIYRSESETLDEEPGELEGGDQPKEEEGDDFIDYPMDDGVWNVPVDSRYVTLTGTITRGKKKGQMVDIHVTLTEKELQELTKPKASSRETTPGGRKACQLGADRGPHVVLWTLVCLPVVFLLSFVVSFYYGTITWYNIFLVYNEERTFWHKISCCPCLILCYPVLIMAMASSLGLYAAVVQLSWSWEAWWQAARDMEKGFCGWLCSKLGLEDCSPYSIVELLESDNISGNLSNKDATQEIETSAV</sequence>
<evidence type="ECO:0000256" key="2">
    <source>
        <dbReference type="SAM" id="Phobius"/>
    </source>
</evidence>
<dbReference type="Proteomes" id="UP000429181">
    <property type="component" value="Chromosome 2"/>
</dbReference>
<keyword evidence="2" id="KW-0472">Membrane</keyword>
<dbReference type="AlphaFoldDB" id="A0A4W2ICU2"/>
<dbReference type="Pfam" id="PF15052">
    <property type="entry name" value="TMEM169"/>
    <property type="match status" value="1"/>
</dbReference>
<dbReference type="Ensembl" id="ENSBIXT00005036176.1">
    <property type="protein sequence ID" value="ENSBIXP00005041813.1"/>
    <property type="gene ID" value="ENSBIXG00005024972.1"/>
</dbReference>
<keyword evidence="2" id="KW-0812">Transmembrane</keyword>
<keyword evidence="2" id="KW-1133">Transmembrane helix</keyword>